<dbReference type="Gene3D" id="3.30.420.10">
    <property type="entry name" value="Ribonuclease H-like superfamily/Ribonuclease H"/>
    <property type="match status" value="1"/>
</dbReference>
<organism evidence="1 2">
    <name type="scientific">Rhizopus microsporus</name>
    <dbReference type="NCBI Taxonomy" id="58291"/>
    <lineage>
        <taxon>Eukaryota</taxon>
        <taxon>Fungi</taxon>
        <taxon>Fungi incertae sedis</taxon>
        <taxon>Mucoromycota</taxon>
        <taxon>Mucoromycotina</taxon>
        <taxon>Mucoromycetes</taxon>
        <taxon>Mucorales</taxon>
        <taxon>Mucorineae</taxon>
        <taxon>Rhizopodaceae</taxon>
        <taxon>Rhizopus</taxon>
    </lineage>
</organism>
<dbReference type="GO" id="GO:0003676">
    <property type="term" value="F:nucleic acid binding"/>
    <property type="evidence" value="ECO:0007669"/>
    <property type="project" value="InterPro"/>
</dbReference>
<dbReference type="EMBL" id="KV921448">
    <property type="protein sequence ID" value="ORE14892.1"/>
    <property type="molecule type" value="Genomic_DNA"/>
</dbReference>
<sequence>MEFSFYFEDSQGNIVNENGEDPMEIAEDEDPFKLEELTSYTEYIALRNTLRDSEMEQEPLKEKQKRGGKKFAMKRQAKKLKELELTTILKLALYTCSFSELTISKRTLYRYMADLWIFSLKRVQLRPEKRNAPEKLQARKEWVEEAIAMGVDYMNNCVFIDEAGFNANLRRTQGWAPVGETTKTHEHSEQFETFTNQYISQSFAASLTLGLEQDFAGTIAGLSTALSMQQCQLIVRDKTLYVQSTDQQQLAYLGPIGETPQPTEPQAQELLELIEWSTPETVLEEQPTPVLTVRRRRRRHVLSKRGEFEILQEHTPPDVATIEVDVATSTADISRINPLHLVQVFTLAERLEGYARLKKYQSAYLIYVHYLHVRQQQLASGEGTLSQATYAIQVASNASMANKLAYVLRQGQKIYQIVQHFRDIRVLNAAVLYSMDISAVQWREVKAIFPVD</sequence>
<protein>
    <submittedName>
        <fullName evidence="1">Uncharacterized protein</fullName>
    </submittedName>
</protein>
<dbReference type="AlphaFoldDB" id="A0A1X0RS56"/>
<evidence type="ECO:0000313" key="2">
    <source>
        <dbReference type="Proteomes" id="UP000242381"/>
    </source>
</evidence>
<gene>
    <name evidence="1" type="ORF">BCV71DRAFT_238020</name>
</gene>
<dbReference type="Proteomes" id="UP000242381">
    <property type="component" value="Unassembled WGS sequence"/>
</dbReference>
<reference evidence="1 2" key="1">
    <citation type="journal article" date="2016" name="Proc. Natl. Acad. Sci. U.S.A.">
        <title>Lipid metabolic changes in an early divergent fungus govern the establishment of a mutualistic symbiosis with endobacteria.</title>
        <authorList>
            <person name="Lastovetsky O.A."/>
            <person name="Gaspar M.L."/>
            <person name="Mondo S.J."/>
            <person name="LaButti K.M."/>
            <person name="Sandor L."/>
            <person name="Grigoriev I.V."/>
            <person name="Henry S.A."/>
            <person name="Pawlowska T.E."/>
        </authorList>
    </citation>
    <scope>NUCLEOTIDE SEQUENCE [LARGE SCALE GENOMIC DNA]</scope>
    <source>
        <strain evidence="1 2">ATCC 11559</strain>
    </source>
</reference>
<name>A0A1X0RS56_RHIZD</name>
<proteinExistence type="predicted"/>
<dbReference type="InterPro" id="IPR036397">
    <property type="entry name" value="RNaseH_sf"/>
</dbReference>
<accession>A0A1X0RS56</accession>
<evidence type="ECO:0000313" key="1">
    <source>
        <dbReference type="EMBL" id="ORE14892.1"/>
    </source>
</evidence>